<dbReference type="GO" id="GO:0004674">
    <property type="term" value="F:protein serine/threonine kinase activity"/>
    <property type="evidence" value="ECO:0007669"/>
    <property type="project" value="UniProtKB-KW"/>
</dbReference>
<evidence type="ECO:0000313" key="6">
    <source>
        <dbReference type="EMBL" id="CAL4796656.1"/>
    </source>
</evidence>
<dbReference type="EMBL" id="CAMXCT030004502">
    <property type="protein sequence ID" value="CAL4796656.1"/>
    <property type="molecule type" value="Genomic_DNA"/>
</dbReference>
<dbReference type="PANTHER" id="PTHR31756:SF3">
    <property type="entry name" value="PYRUVATE, PHOSPHATE DIKINASE REGULATORY PROTEIN 1, CHLOROPLASTIC"/>
    <property type="match status" value="1"/>
</dbReference>
<keyword evidence="7" id="KW-1185">Reference proteome</keyword>
<dbReference type="EMBL" id="CAMXCT010004502">
    <property type="protein sequence ID" value="CAI4009344.1"/>
    <property type="molecule type" value="Genomic_DNA"/>
</dbReference>
<organism evidence="5">
    <name type="scientific">Cladocopium goreaui</name>
    <dbReference type="NCBI Taxonomy" id="2562237"/>
    <lineage>
        <taxon>Eukaryota</taxon>
        <taxon>Sar</taxon>
        <taxon>Alveolata</taxon>
        <taxon>Dinophyceae</taxon>
        <taxon>Suessiales</taxon>
        <taxon>Symbiodiniaceae</taxon>
        <taxon>Cladocopium</taxon>
    </lineage>
</organism>
<comment type="caution">
    <text evidence="5">The sequence shown here is derived from an EMBL/GenBank/DDBJ whole genome shotgun (WGS) entry which is preliminary data.</text>
</comment>
<sequence length="402" mass="43791">MLPTMAPGCAHPVPWLSAPSFERSQARLRRAATEFPVLPLPHTLQAARRNGRRSGALALAVGLRRRRGSFSARPSRLQATSDKKAWDDTEDADLWENIRGPPPGQINSFACVSSRCQVPGASLKDAKIFAATRTIAVAPWSEDVTPKPIFAISDGPGLVAELVAKMGFRQFGDISKSMVEVLAEVETKEDVKAAIDKAATLAPEESLAIEQAGAMVIFSMSDQEMAEFLVAECGQQGVPCINFMESVVLALESRLQLPRGSRDSPGAASRYGVFAVSDSSAEASYRISCKALKQFPKAKVQQITCCPGVKSLQEIDHIVQEALRRNGVIIYTLASPGMSRFLRQQCERAKVPYADVFQPVVIALKRYLDYPPVGVAGGHYSKEDRLPAKSLELPWEEKPIID</sequence>
<keyword evidence="3" id="KW-0547">Nucleotide-binding</keyword>
<protein>
    <submittedName>
        <fullName evidence="6">Pyruvate, phosphate dikinase regulatory protein, chloroplastic</fullName>
    </submittedName>
</protein>
<dbReference type="Pfam" id="PF03618">
    <property type="entry name" value="Kinase-PPPase"/>
    <property type="match status" value="2"/>
</dbReference>
<evidence type="ECO:0000256" key="1">
    <source>
        <dbReference type="ARBA" id="ARBA00022527"/>
    </source>
</evidence>
<dbReference type="InterPro" id="IPR005177">
    <property type="entry name" value="Kinase-pyrophosphorylase"/>
</dbReference>
<keyword evidence="6" id="KW-0670">Pyruvate</keyword>
<dbReference type="GO" id="GO:0005524">
    <property type="term" value="F:ATP binding"/>
    <property type="evidence" value="ECO:0007669"/>
    <property type="project" value="InterPro"/>
</dbReference>
<dbReference type="PANTHER" id="PTHR31756">
    <property type="entry name" value="PYRUVATE, PHOSPHATE DIKINASE REGULATORY PROTEIN 1, CHLOROPLASTIC"/>
    <property type="match status" value="1"/>
</dbReference>
<dbReference type="OrthoDB" id="418669at2759"/>
<keyword evidence="2" id="KW-0808">Transferase</keyword>
<accession>A0A9P1GGF1</accession>
<evidence type="ECO:0000313" key="7">
    <source>
        <dbReference type="Proteomes" id="UP001152797"/>
    </source>
</evidence>
<gene>
    <name evidence="5" type="ORF">C1SCF055_LOCUS34712</name>
</gene>
<name>A0A9P1GGF1_9DINO</name>
<keyword evidence="4" id="KW-0418">Kinase</keyword>
<dbReference type="EMBL" id="CAMXCT020004502">
    <property type="protein sequence ID" value="CAL1162719.1"/>
    <property type="molecule type" value="Genomic_DNA"/>
</dbReference>
<evidence type="ECO:0000256" key="3">
    <source>
        <dbReference type="ARBA" id="ARBA00022741"/>
    </source>
</evidence>
<reference evidence="5" key="1">
    <citation type="submission" date="2022-10" db="EMBL/GenBank/DDBJ databases">
        <authorList>
            <person name="Chen Y."/>
            <person name="Dougan E. K."/>
            <person name="Chan C."/>
            <person name="Rhodes N."/>
            <person name="Thang M."/>
        </authorList>
    </citation>
    <scope>NUCLEOTIDE SEQUENCE</scope>
</reference>
<proteinExistence type="predicted"/>
<keyword evidence="1" id="KW-0723">Serine/threonine-protein kinase</keyword>
<evidence type="ECO:0000256" key="2">
    <source>
        <dbReference type="ARBA" id="ARBA00022679"/>
    </source>
</evidence>
<evidence type="ECO:0000313" key="5">
    <source>
        <dbReference type="EMBL" id="CAI4009344.1"/>
    </source>
</evidence>
<reference evidence="6 7" key="2">
    <citation type="submission" date="2024-05" db="EMBL/GenBank/DDBJ databases">
        <authorList>
            <person name="Chen Y."/>
            <person name="Shah S."/>
            <person name="Dougan E. K."/>
            <person name="Thang M."/>
            <person name="Chan C."/>
        </authorList>
    </citation>
    <scope>NUCLEOTIDE SEQUENCE [LARGE SCALE GENOMIC DNA]</scope>
</reference>
<evidence type="ECO:0000256" key="4">
    <source>
        <dbReference type="ARBA" id="ARBA00022777"/>
    </source>
</evidence>
<dbReference type="AlphaFoldDB" id="A0A9P1GGF1"/>
<dbReference type="Proteomes" id="UP001152797">
    <property type="component" value="Unassembled WGS sequence"/>
</dbReference>